<evidence type="ECO:0000313" key="2">
    <source>
        <dbReference type="Proteomes" id="UP000077852"/>
    </source>
</evidence>
<gene>
    <name evidence="1" type="ORF">A3K87_27860</name>
</gene>
<accession>A0AA91DIU4</accession>
<dbReference type="PIRSF" id="PIRSF010372">
    <property type="entry name" value="PaiB"/>
    <property type="match status" value="1"/>
</dbReference>
<dbReference type="RefSeq" id="WP_081270584.1">
    <property type="nucleotide sequence ID" value="NZ_LVHG01000077.1"/>
</dbReference>
<name>A0AA91DIU4_VARPD</name>
<dbReference type="EMBL" id="LVHG01000077">
    <property type="protein sequence ID" value="OAK58854.1"/>
    <property type="molecule type" value="Genomic_DNA"/>
</dbReference>
<protein>
    <submittedName>
        <fullName evidence="1">Transcriptional regulator</fullName>
    </submittedName>
</protein>
<dbReference type="Proteomes" id="UP000077852">
    <property type="component" value="Unassembled WGS sequence"/>
</dbReference>
<dbReference type="AlphaFoldDB" id="A0AA91DIU4"/>
<organism evidence="1 2">
    <name type="scientific">Variovorax paradoxus</name>
    <dbReference type="NCBI Taxonomy" id="34073"/>
    <lineage>
        <taxon>Bacteria</taxon>
        <taxon>Pseudomonadati</taxon>
        <taxon>Pseudomonadota</taxon>
        <taxon>Betaproteobacteria</taxon>
        <taxon>Burkholderiales</taxon>
        <taxon>Comamonadaceae</taxon>
        <taxon>Variovorax</taxon>
    </lineage>
</organism>
<dbReference type="PANTHER" id="PTHR35802:SF1">
    <property type="entry name" value="PROTEASE SYNTHASE AND SPORULATION PROTEIN PAI 2"/>
    <property type="match status" value="1"/>
</dbReference>
<sequence>MYMPPQFNAKDPAIALELMRSHPFASLISNDDDGLPFVTHLPLVAEPRGAGELVLLGHCAKPNPHWRYLQARPKAVATFLGPHAYLSPSVYPDLARVPTWNYLSVHCTVEATLIEDAAAKDALLKKLIGDHEPAYAQQWRDLGEEFQLKMLAGIVGFELRVTALQCKVKLNQHRRESHAAMHAMYSAGTPDEQALATWMDRLGLASEAPVAEGR</sequence>
<dbReference type="PANTHER" id="PTHR35802">
    <property type="entry name" value="PROTEASE SYNTHASE AND SPORULATION PROTEIN PAI 2"/>
    <property type="match status" value="1"/>
</dbReference>
<dbReference type="InterPro" id="IPR012349">
    <property type="entry name" value="Split_barrel_FMN-bd"/>
</dbReference>
<dbReference type="Gene3D" id="2.30.110.10">
    <property type="entry name" value="Electron Transport, Fmn-binding Protein, Chain A"/>
    <property type="match status" value="1"/>
</dbReference>
<dbReference type="Pfam" id="PF04299">
    <property type="entry name" value="FMN_bind_2"/>
    <property type="match status" value="1"/>
</dbReference>
<dbReference type="SUPFAM" id="SSF50475">
    <property type="entry name" value="FMN-binding split barrel"/>
    <property type="match status" value="1"/>
</dbReference>
<comment type="caution">
    <text evidence="1">The sequence shown here is derived from an EMBL/GenBank/DDBJ whole genome shotgun (WGS) entry which is preliminary data.</text>
</comment>
<proteinExistence type="predicted"/>
<dbReference type="InterPro" id="IPR007396">
    <property type="entry name" value="TR_PAI2-type"/>
</dbReference>
<reference evidence="1 2" key="1">
    <citation type="submission" date="2016-03" db="EMBL/GenBank/DDBJ databases">
        <title>Genome sequence of Variovorax paradoxus KB5.</title>
        <authorList>
            <person name="Jeong H."/>
            <person name="Hong C.E."/>
            <person name="Jo S.H."/>
            <person name="Park J.M."/>
        </authorList>
    </citation>
    <scope>NUCLEOTIDE SEQUENCE [LARGE SCALE GENOMIC DNA]</scope>
    <source>
        <strain evidence="1 2">KB5</strain>
    </source>
</reference>
<evidence type="ECO:0000313" key="1">
    <source>
        <dbReference type="EMBL" id="OAK58854.1"/>
    </source>
</evidence>